<evidence type="ECO:0000313" key="9">
    <source>
        <dbReference type="EMBL" id="ALU40928.1"/>
    </source>
</evidence>
<dbReference type="Proteomes" id="UP000057181">
    <property type="component" value="Chromosome"/>
</dbReference>
<evidence type="ECO:0000256" key="3">
    <source>
        <dbReference type="ARBA" id="ARBA00022692"/>
    </source>
</evidence>
<dbReference type="Proteomes" id="UP000321155">
    <property type="component" value="Unassembled WGS sequence"/>
</dbReference>
<evidence type="ECO:0000256" key="2">
    <source>
        <dbReference type="ARBA" id="ARBA00022475"/>
    </source>
</evidence>
<evidence type="ECO:0000313" key="11">
    <source>
        <dbReference type="Proteomes" id="UP000057181"/>
    </source>
</evidence>
<dbReference type="RefSeq" id="WP_058859602.1">
    <property type="nucleotide sequence ID" value="NZ_BJZR01000034.1"/>
</dbReference>
<evidence type="ECO:0000256" key="6">
    <source>
        <dbReference type="SAM" id="MobiDB-lite"/>
    </source>
</evidence>
<feature type="transmembrane region" description="Helical" evidence="7">
    <location>
        <begin position="574"/>
        <end position="595"/>
    </location>
</feature>
<evidence type="ECO:0000313" key="10">
    <source>
        <dbReference type="EMBL" id="GEO92199.1"/>
    </source>
</evidence>
<feature type="transmembrane region" description="Helical" evidence="7">
    <location>
        <begin position="428"/>
        <end position="444"/>
    </location>
</feature>
<feature type="transmembrane region" description="Helical" evidence="7">
    <location>
        <begin position="327"/>
        <end position="344"/>
    </location>
</feature>
<feature type="transmembrane region" description="Helical" evidence="7">
    <location>
        <begin position="124"/>
        <end position="144"/>
    </location>
</feature>
<keyword evidence="2" id="KW-1003">Cell membrane</keyword>
<dbReference type="PANTHER" id="PTHR34820:SF4">
    <property type="entry name" value="INNER MEMBRANE PROTEIN YEBZ"/>
    <property type="match status" value="1"/>
</dbReference>
<evidence type="ECO:0000256" key="1">
    <source>
        <dbReference type="ARBA" id="ARBA00004651"/>
    </source>
</evidence>
<keyword evidence="5 7" id="KW-0472">Membrane</keyword>
<dbReference type="Pfam" id="PF05425">
    <property type="entry name" value="CopD"/>
    <property type="match status" value="1"/>
</dbReference>
<feature type="transmembrane region" description="Helical" evidence="7">
    <location>
        <begin position="287"/>
        <end position="307"/>
    </location>
</feature>
<feature type="transmembrane region" description="Helical" evidence="7">
    <location>
        <begin position="364"/>
        <end position="385"/>
    </location>
</feature>
<feature type="transmembrane region" description="Helical" evidence="7">
    <location>
        <begin position="75"/>
        <end position="95"/>
    </location>
</feature>
<feature type="region of interest" description="Disordered" evidence="6">
    <location>
        <begin position="1"/>
        <end position="29"/>
    </location>
</feature>
<feature type="transmembrane region" description="Helical" evidence="7">
    <location>
        <begin position="538"/>
        <end position="562"/>
    </location>
</feature>
<dbReference type="OrthoDB" id="5241646at2"/>
<dbReference type="PANTHER" id="PTHR34820">
    <property type="entry name" value="INNER MEMBRANE PROTEIN YEBZ"/>
    <property type="match status" value="1"/>
</dbReference>
<keyword evidence="4 7" id="KW-1133">Transmembrane helix</keyword>
<sequence>MTSRTVQRTDRGTGPQETGTRGTGGRRPEPWTLAAVPVVALTALVLAMLWSGSGAPRLAADPGALVRWGLPVAEVVHDGALVVVLGSLLFALGIVPKHRGSGRRRGTGQDPAPEHPLFTQTLRLGGAAAVVWTVAAVAVLVLSYSDVAGVPVGGDETYTGQLVHYATEIPTGQAQSVIVVVAAVVTTLLFGVRALLGLLLTAGLACTALVAMALNGHSAGGNDHMGAVNSLGLHLLGVCLWTGGLVVLAWLAPWLDAPDAGTAALPAGSARGRTGGAVRRVPLAAVVLRRFSAVALAAFLLVAASGVVNSAVRIGSWDQLFSPYGEIALTKAVLTLLLGAAGLLHRRRLIPGLEAGRIGPRRAVWQLVLGELLVMGAVMGLAVALSRTAPPVPETIAPDASPALILTWYELPPEPTAASWFTTWRVDWLWLTVCLVLLVVYLRAMVRVRRRGDAWSVLRALSWVTGLGVLFWITSGGPAVYGRVLFSAHMVEHMMLTMVVPIFLVLGSPVTLLLKALEPRQDGSRGPREWILRLVHSTWSRVVTHPVFAAVNFAASIVVFYFTPLFGLTLRYHVGHVFMVTHFLITGYLFMLVLIGTDPIPRRPGHMMRLVLLLATMVYHAFVGVALMGSDTLLQASWFGNTGRDWGRTAIEDQQFGGALMWGIGEFPTVVVAVVVAVLWAIEGTKENRRADRKADRTDDAELKAYNEMMAGLAEHDDRAARR</sequence>
<feature type="transmembrane region" description="Helical" evidence="7">
    <location>
        <begin position="234"/>
        <end position="255"/>
    </location>
</feature>
<feature type="transmembrane region" description="Helical" evidence="7">
    <location>
        <begin position="607"/>
        <end position="629"/>
    </location>
</feature>
<dbReference type="Pfam" id="PF09678">
    <property type="entry name" value="Caa3_CtaG"/>
    <property type="match status" value="1"/>
</dbReference>
<evidence type="ECO:0000256" key="5">
    <source>
        <dbReference type="ARBA" id="ARBA00023136"/>
    </source>
</evidence>
<name>A0A0U3HZP9_9MICC</name>
<dbReference type="STRING" id="446860.AS188_15575"/>
<feature type="transmembrane region" description="Helical" evidence="7">
    <location>
        <begin position="456"/>
        <end position="474"/>
    </location>
</feature>
<dbReference type="GO" id="GO:0005886">
    <property type="term" value="C:plasma membrane"/>
    <property type="evidence" value="ECO:0007669"/>
    <property type="project" value="UniProtKB-SubCell"/>
</dbReference>
<gene>
    <name evidence="9" type="ORF">AS188_15575</name>
    <name evidence="10" type="ORF">KFL01_15050</name>
</gene>
<dbReference type="EMBL" id="BJZR01000034">
    <property type="protein sequence ID" value="GEO92199.1"/>
    <property type="molecule type" value="Genomic_DNA"/>
</dbReference>
<evidence type="ECO:0000313" key="12">
    <source>
        <dbReference type="Proteomes" id="UP000321155"/>
    </source>
</evidence>
<feature type="transmembrane region" description="Helical" evidence="7">
    <location>
        <begin position="659"/>
        <end position="682"/>
    </location>
</feature>
<dbReference type="AlphaFoldDB" id="A0A0U3HZP9"/>
<feature type="domain" description="Copper resistance protein D" evidence="8">
    <location>
        <begin position="287"/>
        <end position="385"/>
    </location>
</feature>
<dbReference type="KEGG" id="kfv:AS188_15575"/>
<feature type="transmembrane region" description="Helical" evidence="7">
    <location>
        <begin position="494"/>
        <end position="517"/>
    </location>
</feature>
<dbReference type="InterPro" id="IPR008457">
    <property type="entry name" value="Cu-R_CopD_dom"/>
</dbReference>
<reference evidence="10 12" key="2">
    <citation type="submission" date="2019-07" db="EMBL/GenBank/DDBJ databases">
        <title>Whole genome shotgun sequence of Kocuria flava NBRC 107626.</title>
        <authorList>
            <person name="Hosoyama A."/>
            <person name="Uohara A."/>
            <person name="Ohji S."/>
            <person name="Ichikawa N."/>
        </authorList>
    </citation>
    <scope>NUCLEOTIDE SEQUENCE [LARGE SCALE GENOMIC DNA]</scope>
    <source>
        <strain evidence="10 12">NBRC 107626</strain>
    </source>
</reference>
<evidence type="ECO:0000256" key="7">
    <source>
        <dbReference type="SAM" id="Phobius"/>
    </source>
</evidence>
<accession>A0A0U3HZP9</accession>
<comment type="subcellular location">
    <subcellularLocation>
        <location evidence="1">Cell membrane</location>
        <topology evidence="1">Multi-pass membrane protein</topology>
    </subcellularLocation>
</comment>
<feature type="transmembrane region" description="Helical" evidence="7">
    <location>
        <begin position="31"/>
        <end position="50"/>
    </location>
</feature>
<evidence type="ECO:0000259" key="8">
    <source>
        <dbReference type="Pfam" id="PF05425"/>
    </source>
</evidence>
<dbReference type="InterPro" id="IPR019108">
    <property type="entry name" value="Caa3_assmbl_CtaG-rel"/>
</dbReference>
<feature type="transmembrane region" description="Helical" evidence="7">
    <location>
        <begin position="195"/>
        <end position="214"/>
    </location>
</feature>
<evidence type="ECO:0000256" key="4">
    <source>
        <dbReference type="ARBA" id="ARBA00022989"/>
    </source>
</evidence>
<reference evidence="9 11" key="1">
    <citation type="submission" date="2015-11" db="EMBL/GenBank/DDBJ databases">
        <title>Complete Genome Sequence of Kocuria flava strain HO-9041.</title>
        <authorList>
            <person name="Zhou M."/>
            <person name="Dai J."/>
        </authorList>
    </citation>
    <scope>NUCLEOTIDE SEQUENCE [LARGE SCALE GENOMIC DNA]</scope>
    <source>
        <strain evidence="9 11">HO-9041</strain>
    </source>
</reference>
<dbReference type="EMBL" id="CP013254">
    <property type="protein sequence ID" value="ALU40928.1"/>
    <property type="molecule type" value="Genomic_DNA"/>
</dbReference>
<dbReference type="InterPro" id="IPR032694">
    <property type="entry name" value="CopC/D"/>
</dbReference>
<dbReference type="GO" id="GO:0006825">
    <property type="term" value="P:copper ion transport"/>
    <property type="evidence" value="ECO:0007669"/>
    <property type="project" value="InterPro"/>
</dbReference>
<protein>
    <submittedName>
        <fullName evidence="10">ABC transporter permease</fullName>
    </submittedName>
    <submittedName>
        <fullName evidence="9">Copper resistance protein CopD</fullName>
    </submittedName>
</protein>
<keyword evidence="12" id="KW-1185">Reference proteome</keyword>
<keyword evidence="3 7" id="KW-0812">Transmembrane</keyword>
<feature type="transmembrane region" description="Helical" evidence="7">
    <location>
        <begin position="172"/>
        <end position="190"/>
    </location>
</feature>
<proteinExistence type="predicted"/>
<organism evidence="9 11">
    <name type="scientific">Kocuria flava</name>
    <dbReference type="NCBI Taxonomy" id="446860"/>
    <lineage>
        <taxon>Bacteria</taxon>
        <taxon>Bacillati</taxon>
        <taxon>Actinomycetota</taxon>
        <taxon>Actinomycetes</taxon>
        <taxon>Micrococcales</taxon>
        <taxon>Micrococcaceae</taxon>
        <taxon>Kocuria</taxon>
    </lineage>
</organism>